<protein>
    <recommendedName>
        <fullName evidence="3">S-adenosyl methyltransferase</fullName>
    </recommendedName>
</protein>
<dbReference type="Pfam" id="PF04672">
    <property type="entry name" value="Methyltransf_19"/>
    <property type="match status" value="1"/>
</dbReference>
<dbReference type="Proteomes" id="UP000681340">
    <property type="component" value="Unassembled WGS sequence"/>
</dbReference>
<dbReference type="EMBL" id="BOQL01000010">
    <property type="protein sequence ID" value="GIM64360.1"/>
    <property type="molecule type" value="Genomic_DNA"/>
</dbReference>
<dbReference type="PIRSF" id="PIRSF017393">
    <property type="entry name" value="MTase_SAV2177"/>
    <property type="match status" value="1"/>
</dbReference>
<comment type="caution">
    <text evidence="1">The sequence shown here is derived from an EMBL/GenBank/DDBJ whole genome shotgun (WGS) entry which is preliminary data.</text>
</comment>
<name>A0A919S5C2_9ACTN</name>
<dbReference type="Gene3D" id="3.40.50.150">
    <property type="entry name" value="Vaccinia Virus protein VP39"/>
    <property type="match status" value="1"/>
</dbReference>
<dbReference type="InterPro" id="IPR006764">
    <property type="entry name" value="SAM_dep_MeTrfase_SAV2177_type"/>
</dbReference>
<accession>A0A919S5C2</accession>
<reference evidence="1" key="1">
    <citation type="submission" date="2021-03" db="EMBL/GenBank/DDBJ databases">
        <title>Whole genome shotgun sequence of Actinoplanes auranticolor NBRC 12245.</title>
        <authorList>
            <person name="Komaki H."/>
            <person name="Tamura T."/>
        </authorList>
    </citation>
    <scope>NUCLEOTIDE SEQUENCE</scope>
    <source>
        <strain evidence="1">NBRC 12245</strain>
    </source>
</reference>
<keyword evidence="2" id="KW-1185">Reference proteome</keyword>
<sequence length="268" mass="29043">MISGSSAETDLASRLNSEVPHSARIWNYWLGGKDNFAADRAVGEQVKQVYPDIVHVARASRAFLGRAVRFLAAEAGIRQFLDIGTGLPTVDNTHEVAQRIAPESKIVYLDNDPLVLVHARALLTGSREGTTEYIDADVRDPDKVLRTAAETLDFTQPVALMMLGILGNVADDDEPGPAEIVRRFVGAVPSGSYLVINDSVITPETVEAVRTARSGGADYHMRTPEQIEQFFTGLDLVAPGVVPTPLWRPEPGTDPAKLNVYCGVARKP</sequence>
<dbReference type="AlphaFoldDB" id="A0A919S5C2"/>
<dbReference type="SUPFAM" id="SSF53335">
    <property type="entry name" value="S-adenosyl-L-methionine-dependent methyltransferases"/>
    <property type="match status" value="1"/>
</dbReference>
<evidence type="ECO:0000313" key="2">
    <source>
        <dbReference type="Proteomes" id="UP000681340"/>
    </source>
</evidence>
<evidence type="ECO:0008006" key="3">
    <source>
        <dbReference type="Google" id="ProtNLM"/>
    </source>
</evidence>
<gene>
    <name evidence="1" type="ORF">Aau02nite_09910</name>
</gene>
<dbReference type="InterPro" id="IPR029063">
    <property type="entry name" value="SAM-dependent_MTases_sf"/>
</dbReference>
<organism evidence="1 2">
    <name type="scientific">Actinoplanes auranticolor</name>
    <dbReference type="NCBI Taxonomy" id="47988"/>
    <lineage>
        <taxon>Bacteria</taxon>
        <taxon>Bacillati</taxon>
        <taxon>Actinomycetota</taxon>
        <taxon>Actinomycetes</taxon>
        <taxon>Micromonosporales</taxon>
        <taxon>Micromonosporaceae</taxon>
        <taxon>Actinoplanes</taxon>
    </lineage>
</organism>
<dbReference type="RefSeq" id="WP_212987114.1">
    <property type="nucleotide sequence ID" value="NZ_BAABEA010000007.1"/>
</dbReference>
<proteinExistence type="predicted"/>
<evidence type="ECO:0000313" key="1">
    <source>
        <dbReference type="EMBL" id="GIM64360.1"/>
    </source>
</evidence>